<name>A0ABQ9GAK1_9NEOP</name>
<evidence type="ECO:0000256" key="2">
    <source>
        <dbReference type="ARBA" id="ARBA00023242"/>
    </source>
</evidence>
<keyword evidence="2" id="KW-0539">Nucleus</keyword>
<feature type="compositionally biased region" description="Basic and acidic residues" evidence="4">
    <location>
        <begin position="568"/>
        <end position="583"/>
    </location>
</feature>
<feature type="region of interest" description="Disordered" evidence="4">
    <location>
        <begin position="1074"/>
        <end position="1095"/>
    </location>
</feature>
<comment type="subcellular location">
    <subcellularLocation>
        <location evidence="1">Nucleus</location>
    </subcellularLocation>
</comment>
<dbReference type="Proteomes" id="UP001159363">
    <property type="component" value="Chromosome 12"/>
</dbReference>
<feature type="domain" description="YqaJ viral recombinase" evidence="5">
    <location>
        <begin position="692"/>
        <end position="743"/>
    </location>
</feature>
<evidence type="ECO:0000256" key="4">
    <source>
        <dbReference type="SAM" id="MobiDB-lite"/>
    </source>
</evidence>
<comment type="caution">
    <text evidence="7">The sequence shown here is derived from an EMBL/GenBank/DDBJ whole genome shotgun (WGS) entry which is preliminary data.</text>
</comment>
<evidence type="ECO:0008006" key="9">
    <source>
        <dbReference type="Google" id="ProtNLM"/>
    </source>
</evidence>
<keyword evidence="8" id="KW-1185">Reference proteome</keyword>
<feature type="domain" description="OCRE" evidence="6">
    <location>
        <begin position="488"/>
        <end position="538"/>
    </location>
</feature>
<dbReference type="InterPro" id="IPR019080">
    <property type="entry name" value="YqaJ_viral_recombinase"/>
</dbReference>
<feature type="compositionally biased region" description="Low complexity" evidence="4">
    <location>
        <begin position="552"/>
        <end position="563"/>
    </location>
</feature>
<gene>
    <name evidence="7" type="ORF">PR048_028439</name>
</gene>
<dbReference type="InterPro" id="IPR035618">
    <property type="entry name" value="RBM10_OCRE"/>
</dbReference>
<dbReference type="InterPro" id="IPR041591">
    <property type="entry name" value="OCRE"/>
</dbReference>
<evidence type="ECO:0000313" key="8">
    <source>
        <dbReference type="Proteomes" id="UP001159363"/>
    </source>
</evidence>
<proteinExistence type="predicted"/>
<sequence length="1294" mass="144614">MGEYWCYGISNRIRESVSEHMVSDNSSPIQPEMAVLSLWGVYFVVEAKDGQIPHFADINDTILNCRCRKLQGLVLVCVVVRDRIRCAPPTGTQSTDNHMRRLPVSSQPPSTKSVLVGRNSNAPTTRNTFVQGGTTSSDSWGLLPNPVQTHNHYRLCGPRGSTSLISLRAWGISGNAYRACACNAVRPVCPMPYKVRSGKRCREQYLAHAAIKSWIILPHPTQDRQAERDRATQLRQQAVTLALVPVIFLSQCIRIHPSCHPVVRGLPNRTETRYSWINPNFWSSEAYDWNHCFVVYEACRYWECNLFGVMPHWVWGLPLVGVEPAYVDTGLHPSYYALVQSHDLAANVQFWGCSLCRRTQGLTCKRAVWYWDITGGRCGSIGNPGAQHDICRLRFSASCNPCRVRCTTLLVSSGIELQYLMQVGAVLQAEERRESSDQGELANLLGRRARLLSWSMVLDFLICQKSSDQRSCRGAGGSIAFQHRATPDVSTYQFDKASGYYYDPQTGLYYDASSQYYYNSQTQQFLYWDSERHTYMPAPQSVTGQVTTATVPAAGAPNQAGGDDSQDGEGKDEKKGKEKEKQDRVKVAKKVVKGADCPPEFSKLSYRCVSIATLARWVVVGSVGGRLVGGYQHVLLPFWACPWVRKLFHLEPDPSGGGWIVTYTGAETLAENGAGCSAKRRNRRVPLGLAEYSKKRNTSWGLEKEAVVLPQYATKNSISISQCRLVIEEEHQFLGASPDGLADWCRYCTRSEVCNYIKPCYITRVKIIDFRYARQLPIRDPDKIINAEKMLALKVTKMITCDFLQLPVIISDYLRLIVTTSDYLRLPVATCDYLRILVTTTHDYMRLFATTCDYLFNSLSGRPRFETWRTLPFAGGFPWGFLISFTIAFSGCSTLPPEDLTCYEGWGVVAKLTIYHSGLKCQRAPSSLTVARILPPLAKPSVKLTRQGMPSCPRKYLLSRRWLCLSYIGKALNDHSSSLLHLTAVKSRMKGERRALTTGPTVKPHPSLLPHGDTYILYVPPTAVKGWEGISQCANIVGSKVYIPTRHKYVMQSHLLFVYLRTALITTWKQLHHNQNEPPASSSSQTLPQRASRSGVTKVRRRLLRAVPVPLQVLVSALADTSPFPDVSVSGMEMEKWAKMLNQKKENAQQNLTLASANLMQAKSSGTADIGYAVLERKDLQPVTVTSPRSLPFTLNDPEPSVLSIQSILTHKPDYRNYSLPGFLLQLQTQSDVDRRLLALKQICHGVGVRGSSVSPPHTPNPRDICHADICCVADPQNAICSTAFICLFLQQAT</sequence>
<evidence type="ECO:0000259" key="5">
    <source>
        <dbReference type="Pfam" id="PF09588"/>
    </source>
</evidence>
<evidence type="ECO:0000256" key="3">
    <source>
        <dbReference type="SAM" id="Coils"/>
    </source>
</evidence>
<dbReference type="PANTHER" id="PTHR13948:SF3">
    <property type="entry name" value="FI21118P1"/>
    <property type="match status" value="1"/>
</dbReference>
<evidence type="ECO:0000259" key="6">
    <source>
        <dbReference type="Pfam" id="PF17780"/>
    </source>
</evidence>
<feature type="region of interest" description="Disordered" evidence="4">
    <location>
        <begin position="91"/>
        <end position="135"/>
    </location>
</feature>
<dbReference type="EMBL" id="JARBHB010000013">
    <property type="protein sequence ID" value="KAJ8869449.1"/>
    <property type="molecule type" value="Genomic_DNA"/>
</dbReference>
<evidence type="ECO:0000256" key="1">
    <source>
        <dbReference type="ARBA" id="ARBA00004123"/>
    </source>
</evidence>
<accession>A0ABQ9GAK1</accession>
<feature type="compositionally biased region" description="Polar residues" evidence="4">
    <location>
        <begin position="104"/>
        <end position="135"/>
    </location>
</feature>
<feature type="coiled-coil region" evidence="3">
    <location>
        <begin position="1138"/>
        <end position="1165"/>
    </location>
</feature>
<protein>
    <recommendedName>
        <fullName evidence="9">OCRE domain-containing protein</fullName>
    </recommendedName>
</protein>
<dbReference type="Gene3D" id="3.90.320.10">
    <property type="match status" value="1"/>
</dbReference>
<dbReference type="Pfam" id="PF17780">
    <property type="entry name" value="OCRE"/>
    <property type="match status" value="1"/>
</dbReference>
<dbReference type="PANTHER" id="PTHR13948">
    <property type="entry name" value="RNA-BINDING PROTEIN"/>
    <property type="match status" value="1"/>
</dbReference>
<dbReference type="InterPro" id="IPR011604">
    <property type="entry name" value="PDDEXK-like_dom_sf"/>
</dbReference>
<dbReference type="CDD" id="cd16167">
    <property type="entry name" value="OCRE_RBM10"/>
    <property type="match status" value="1"/>
</dbReference>
<feature type="region of interest" description="Disordered" evidence="4">
    <location>
        <begin position="552"/>
        <end position="583"/>
    </location>
</feature>
<evidence type="ECO:0000313" key="7">
    <source>
        <dbReference type="EMBL" id="KAJ8869449.1"/>
    </source>
</evidence>
<keyword evidence="3" id="KW-0175">Coiled coil</keyword>
<dbReference type="Pfam" id="PF09588">
    <property type="entry name" value="YqaJ"/>
    <property type="match status" value="1"/>
</dbReference>
<organism evidence="7 8">
    <name type="scientific">Dryococelus australis</name>
    <dbReference type="NCBI Taxonomy" id="614101"/>
    <lineage>
        <taxon>Eukaryota</taxon>
        <taxon>Metazoa</taxon>
        <taxon>Ecdysozoa</taxon>
        <taxon>Arthropoda</taxon>
        <taxon>Hexapoda</taxon>
        <taxon>Insecta</taxon>
        <taxon>Pterygota</taxon>
        <taxon>Neoptera</taxon>
        <taxon>Polyneoptera</taxon>
        <taxon>Phasmatodea</taxon>
        <taxon>Verophasmatodea</taxon>
        <taxon>Anareolatae</taxon>
        <taxon>Phasmatidae</taxon>
        <taxon>Eurycanthinae</taxon>
        <taxon>Dryococelus</taxon>
    </lineage>
</organism>
<reference evidence="7 8" key="1">
    <citation type="submission" date="2023-02" db="EMBL/GenBank/DDBJ databases">
        <title>LHISI_Scaffold_Assembly.</title>
        <authorList>
            <person name="Stuart O.P."/>
            <person name="Cleave R."/>
            <person name="Magrath M.J.L."/>
            <person name="Mikheyev A.S."/>
        </authorList>
    </citation>
    <scope>NUCLEOTIDE SEQUENCE [LARGE SCALE GENOMIC DNA]</scope>
    <source>
        <strain evidence="7">Daus_M_001</strain>
        <tissue evidence="7">Leg muscle</tissue>
    </source>
</reference>
<feature type="compositionally biased region" description="Polar residues" evidence="4">
    <location>
        <begin position="1076"/>
        <end position="1095"/>
    </location>
</feature>